<sequence length="385" mass="42041">MKGQSINVDWIVGLTVFLAALVAATTTVMSSSDVRTDSGLESKAEETVSNIRSSLTTDAVFTPLYVRQPYDTGKIPVNLSYYSDNTGSGFLNTTSRVERDNNRVIAVLDSGNNSYKLSSFEGEASHGFNSNISGGEWLENSKVALNPENGGLESVEFDEKEYLEQPVDLGGAGEDTKTSGIYGSAFGKITVYTGTSEVIFQDLNATFEFKNFSKLYWEADGSEIDLAGQQTFRQGSTDGFVLSGLDEEDYAVTFTGDMEAEISQDSTPGTAVEVNGSEVRMMLHRGGLEYGKKRVQNHVDGQVYFGAKEQLAVATEASLNELKDLNSFTFSDRFTLQSYGYNISEALERGSEVPLQPATVKTATFPKSDWNGSLSWQKITVTLWQ</sequence>
<reference evidence="1 2" key="1">
    <citation type="submission" date="2022-09" db="EMBL/GenBank/DDBJ databases">
        <title>Xylan utilization by haloarchaea-nanohaloarchaea associations.</title>
        <authorList>
            <person name="Yakimov M."/>
        </authorList>
    </citation>
    <scope>NUCLEOTIDE SEQUENCE [LARGE SCALE GENOMIC DNA]</scope>
    <source>
        <strain evidence="1 2">SVXNc</strain>
    </source>
</reference>
<gene>
    <name evidence="1" type="ORF">SVXNc_0812</name>
</gene>
<dbReference type="Proteomes" id="UP001218034">
    <property type="component" value="Chromosome"/>
</dbReference>
<dbReference type="RefSeq" id="WP_347721651.1">
    <property type="nucleotide sequence ID" value="NZ_CP104395.1"/>
</dbReference>
<name>A0ABY8CF17_9ARCH</name>
<proteinExistence type="predicted"/>
<evidence type="ECO:0000313" key="2">
    <source>
        <dbReference type="Proteomes" id="UP001218034"/>
    </source>
</evidence>
<organism evidence="1 2">
    <name type="scientific">Candidatus Nanohalococcus occultus</name>
    <dbReference type="NCBI Taxonomy" id="2978047"/>
    <lineage>
        <taxon>Archaea</taxon>
        <taxon>Candidatus Nanohalarchaeota</taxon>
        <taxon>Candidatus Nanohalarchaeota incertae sedis</taxon>
        <taxon>Candidatus Nanohalococcus</taxon>
    </lineage>
</organism>
<evidence type="ECO:0000313" key="1">
    <source>
        <dbReference type="EMBL" id="WEL19819.1"/>
    </source>
</evidence>
<dbReference type="GeneID" id="90590249"/>
<keyword evidence="2" id="KW-1185">Reference proteome</keyword>
<protein>
    <submittedName>
        <fullName evidence="1">Uncharacterized protein</fullName>
    </submittedName>
</protein>
<dbReference type="EMBL" id="CP104395">
    <property type="protein sequence ID" value="WEL19819.1"/>
    <property type="molecule type" value="Genomic_DNA"/>
</dbReference>
<accession>A0ABY8CF17</accession>